<comment type="caution">
    <text evidence="5">The sequence shown here is derived from an EMBL/GenBank/DDBJ whole genome shotgun (WGS) entry which is preliminary data.</text>
</comment>
<organism evidence="5 6">
    <name type="scientific">Basidiobolus ranarum</name>
    <dbReference type="NCBI Taxonomy" id="34480"/>
    <lineage>
        <taxon>Eukaryota</taxon>
        <taxon>Fungi</taxon>
        <taxon>Fungi incertae sedis</taxon>
        <taxon>Zoopagomycota</taxon>
        <taxon>Entomophthoromycotina</taxon>
        <taxon>Basidiobolomycetes</taxon>
        <taxon>Basidiobolales</taxon>
        <taxon>Basidiobolaceae</taxon>
        <taxon>Basidiobolus</taxon>
    </lineage>
</organism>
<evidence type="ECO:0000313" key="5">
    <source>
        <dbReference type="EMBL" id="KAK9760205.1"/>
    </source>
</evidence>
<sequence>MEFFTQTFSIFPANPNSLSAEALRPKRRQVKNACINCQKACKKCDEGRPCQRCVKYGLGDTCRDSMRKERRKGERRGPYLKKESKPRYTTPHNEPHFSIISPNTAVSKVQALPRNIEQQQSQQSEIIRRSTSPASSAGSLSDLLRTPPPSPYIHNNTTHSEDGAHIKANHEETYQRFSTKAPMLNNELFNSDVKTLDFYSPTTAQLPSLPAVQTESSQDYTLQDSWMGSNLRLPPLTNHVPLPSIREVLSSINC</sequence>
<protein>
    <recommendedName>
        <fullName evidence="4">Zn(2)-C6 fungal-type domain-containing protein</fullName>
    </recommendedName>
</protein>
<dbReference type="CDD" id="cd00067">
    <property type="entry name" value="GAL4"/>
    <property type="match status" value="1"/>
</dbReference>
<feature type="region of interest" description="Disordered" evidence="3">
    <location>
        <begin position="116"/>
        <end position="160"/>
    </location>
</feature>
<dbReference type="PANTHER" id="PTHR47659:SF7">
    <property type="entry name" value="FUNGAL TRANSCRIPTIONAL REGULATORY PROTEIN, N-TERMINAL DOMAIN-CONTAINING PROTEIN"/>
    <property type="match status" value="1"/>
</dbReference>
<feature type="domain" description="Zn(2)-C6 fungal-type" evidence="4">
    <location>
        <begin position="33"/>
        <end position="64"/>
    </location>
</feature>
<dbReference type="Proteomes" id="UP001479436">
    <property type="component" value="Unassembled WGS sequence"/>
</dbReference>
<evidence type="ECO:0000256" key="2">
    <source>
        <dbReference type="ARBA" id="ARBA00023242"/>
    </source>
</evidence>
<reference evidence="5 6" key="1">
    <citation type="submission" date="2023-04" db="EMBL/GenBank/DDBJ databases">
        <title>Genome of Basidiobolus ranarum AG-B5.</title>
        <authorList>
            <person name="Stajich J.E."/>
            <person name="Carter-House D."/>
            <person name="Gryganskyi A."/>
        </authorList>
    </citation>
    <scope>NUCLEOTIDE SEQUENCE [LARGE SCALE GENOMIC DNA]</scope>
    <source>
        <strain evidence="5 6">AG-B5</strain>
    </source>
</reference>
<evidence type="ECO:0000259" key="4">
    <source>
        <dbReference type="PROSITE" id="PS50048"/>
    </source>
</evidence>
<dbReference type="PANTHER" id="PTHR47659">
    <property type="entry name" value="ZN(II)2CYS6 TRANSCRIPTION FACTOR (EUROFUNG)-RELATED"/>
    <property type="match status" value="1"/>
</dbReference>
<gene>
    <name evidence="5" type="ORF">K7432_016034</name>
</gene>
<evidence type="ECO:0000313" key="6">
    <source>
        <dbReference type="Proteomes" id="UP001479436"/>
    </source>
</evidence>
<dbReference type="InterPro" id="IPR036864">
    <property type="entry name" value="Zn2-C6_fun-type_DNA-bd_sf"/>
</dbReference>
<proteinExistence type="predicted"/>
<keyword evidence="2" id="KW-0539">Nucleus</keyword>
<keyword evidence="1" id="KW-0479">Metal-binding</keyword>
<dbReference type="InterPro" id="IPR001138">
    <property type="entry name" value="Zn2Cys6_DnaBD"/>
</dbReference>
<dbReference type="EMBL" id="JASJQH010002423">
    <property type="protein sequence ID" value="KAK9760205.1"/>
    <property type="molecule type" value="Genomic_DNA"/>
</dbReference>
<keyword evidence="6" id="KW-1185">Reference proteome</keyword>
<name>A0ABR2WFC4_9FUNG</name>
<feature type="compositionally biased region" description="Basic and acidic residues" evidence="3">
    <location>
        <begin position="67"/>
        <end position="86"/>
    </location>
</feature>
<dbReference type="PROSITE" id="PS50048">
    <property type="entry name" value="ZN2_CY6_FUNGAL_2"/>
    <property type="match status" value="1"/>
</dbReference>
<dbReference type="Pfam" id="PF00172">
    <property type="entry name" value="Zn_clus"/>
    <property type="match status" value="1"/>
</dbReference>
<accession>A0ABR2WFC4</accession>
<evidence type="ECO:0000256" key="1">
    <source>
        <dbReference type="ARBA" id="ARBA00022723"/>
    </source>
</evidence>
<evidence type="ECO:0000256" key="3">
    <source>
        <dbReference type="SAM" id="MobiDB-lite"/>
    </source>
</evidence>
<dbReference type="SUPFAM" id="SSF57701">
    <property type="entry name" value="Zn2/Cys6 DNA-binding domain"/>
    <property type="match status" value="1"/>
</dbReference>
<dbReference type="SMART" id="SM00066">
    <property type="entry name" value="GAL4"/>
    <property type="match status" value="1"/>
</dbReference>
<feature type="region of interest" description="Disordered" evidence="3">
    <location>
        <begin position="67"/>
        <end position="99"/>
    </location>
</feature>
<dbReference type="Gene3D" id="4.10.240.10">
    <property type="entry name" value="Zn(2)-C6 fungal-type DNA-binding domain"/>
    <property type="match status" value="1"/>
</dbReference>
<feature type="compositionally biased region" description="Low complexity" evidence="3">
    <location>
        <begin position="116"/>
        <end position="145"/>
    </location>
</feature>
<dbReference type="InterPro" id="IPR050335">
    <property type="entry name" value="ERT1_acuK_gluconeogen_tf"/>
</dbReference>